<gene>
    <name evidence="1" type="ORF">K4G66_17165</name>
</gene>
<dbReference type="InterPro" id="IPR016024">
    <property type="entry name" value="ARM-type_fold"/>
</dbReference>
<dbReference type="EMBL" id="CP120682">
    <property type="protein sequence ID" value="WKN34110.1"/>
    <property type="molecule type" value="Genomic_DNA"/>
</dbReference>
<reference evidence="1" key="1">
    <citation type="journal article" date="2023" name="Comput. Struct. Biotechnol. J.">
        <title>Discovery of a novel marine Bacteroidetes with a rich repertoire of carbohydrate-active enzymes.</title>
        <authorList>
            <person name="Chen B."/>
            <person name="Liu G."/>
            <person name="Chen Q."/>
            <person name="Wang H."/>
            <person name="Liu L."/>
            <person name="Tang K."/>
        </authorList>
    </citation>
    <scope>NUCLEOTIDE SEQUENCE</scope>
    <source>
        <strain evidence="1">TK19036</strain>
    </source>
</reference>
<proteinExistence type="predicted"/>
<name>A0AA49GKA3_9BACT</name>
<reference evidence="1" key="2">
    <citation type="journal article" date="2024" name="Antonie Van Leeuwenhoek">
        <title>Roseihalotalea indica gen. nov., sp. nov., a halophilic Bacteroidetes from mesopelagic Southwest Indian Ocean with higher carbohydrate metabolic potential.</title>
        <authorList>
            <person name="Chen B."/>
            <person name="Zhang M."/>
            <person name="Lin D."/>
            <person name="Ye J."/>
            <person name="Tang K."/>
        </authorList>
    </citation>
    <scope>NUCLEOTIDE SEQUENCE</scope>
    <source>
        <strain evidence="1">TK19036</strain>
    </source>
</reference>
<dbReference type="AlphaFoldDB" id="A0AA49GKA3"/>
<organism evidence="1">
    <name type="scientific">Roseihalotalea indica</name>
    <dbReference type="NCBI Taxonomy" id="2867963"/>
    <lineage>
        <taxon>Bacteria</taxon>
        <taxon>Pseudomonadati</taxon>
        <taxon>Bacteroidota</taxon>
        <taxon>Cytophagia</taxon>
        <taxon>Cytophagales</taxon>
        <taxon>Catalimonadaceae</taxon>
        <taxon>Roseihalotalea</taxon>
    </lineage>
</organism>
<protein>
    <submittedName>
        <fullName evidence="1">HEAT repeat domain-containing protein</fullName>
    </submittedName>
</protein>
<sequence>MPTLVHLADERDAKKILNAGIKIGKGRNGIFFMPVIPDFYITHQWLRELKRRGVRTYIGVYFKLNSDKMVWAGKYYQQHSQITLGNAINEFMNLEDKSGYEFIIERKIEPKEIRKIRHLPQIVGWRHMPDSHLKGLHCACPVCISPGDINSRKKREKIEPTEKVRSYNELLERLKTENNEDEIDDIFWEIRRKKRRDDPEKLRFLIDKENTSILISLAIALAYYKHENAIKMLLELCIHEDAEVRQYSAESIIEIDKETGIRLLSRFDHDKVIKEVIQENK</sequence>
<dbReference type="SUPFAM" id="SSF48371">
    <property type="entry name" value="ARM repeat"/>
    <property type="match status" value="1"/>
</dbReference>
<accession>A0AA49GKA3</accession>
<evidence type="ECO:0000313" key="1">
    <source>
        <dbReference type="EMBL" id="WKN34110.1"/>
    </source>
</evidence>